<feature type="compositionally biased region" description="Basic residues" evidence="1">
    <location>
        <begin position="207"/>
        <end position="216"/>
    </location>
</feature>
<proteinExistence type="predicted"/>
<keyword evidence="3" id="KW-1185">Reference proteome</keyword>
<evidence type="ECO:0000313" key="2">
    <source>
        <dbReference type="EMBL" id="TCO15691.1"/>
    </source>
</evidence>
<evidence type="ECO:0000313" key="3">
    <source>
        <dbReference type="Proteomes" id="UP000294508"/>
    </source>
</evidence>
<reference evidence="2 3" key="1">
    <citation type="journal article" date="2015" name="Stand. Genomic Sci.">
        <title>Genomic Encyclopedia of Bacterial and Archaeal Type Strains, Phase III: the genomes of soil and plant-associated and newly described type strains.</title>
        <authorList>
            <person name="Whitman W.B."/>
            <person name="Woyke T."/>
            <person name="Klenk H.P."/>
            <person name="Zhou Y."/>
            <person name="Lilburn T.G."/>
            <person name="Beck B.J."/>
            <person name="De Vos P."/>
            <person name="Vandamme P."/>
            <person name="Eisen J.A."/>
            <person name="Garrity G."/>
            <person name="Hugenholtz P."/>
            <person name="Kyrpides N.C."/>
        </authorList>
    </citation>
    <scope>NUCLEOTIDE SEQUENCE [LARGE SCALE GENOMIC DNA]</scope>
    <source>
        <strain evidence="2 3">VKM Ac-2572</strain>
    </source>
</reference>
<sequence length="235" mass="24904">MRSRRAPFEVKTTGLYPCVRFDAAGSGVASQAGGLLLTARFGPVAWTRNRRRVLSPWRKPLARHDPAKIVTGLAIALGLGGDCPADIAAVRAEVGVLGSVASDPTVSCTIDALAGDVEVALKGDQCCPGSGGGLVGPARTGRRSRCRRPVDYRPRRQLGGCARRQAGRGANLKRGYGFHALCAFVDHGPDGPASHCGHVAARERRIEHGRRPHPWPRRPQQLPSHRRGPGPGAGC</sequence>
<name>A0A4R2GWY1_9ACTN</name>
<evidence type="ECO:0000256" key="1">
    <source>
        <dbReference type="SAM" id="MobiDB-lite"/>
    </source>
</evidence>
<gene>
    <name evidence="2" type="ORF">EV652_12164</name>
</gene>
<protein>
    <submittedName>
        <fullName evidence="2">DDE family transposase</fullName>
    </submittedName>
</protein>
<dbReference type="EMBL" id="SLWN01000021">
    <property type="protein sequence ID" value="TCO15691.1"/>
    <property type="molecule type" value="Genomic_DNA"/>
</dbReference>
<comment type="caution">
    <text evidence="2">The sequence shown here is derived from an EMBL/GenBank/DDBJ whole genome shotgun (WGS) entry which is preliminary data.</text>
</comment>
<accession>A0A4R2GWY1</accession>
<organism evidence="2 3">
    <name type="scientific">Kribbella steppae</name>
    <dbReference type="NCBI Taxonomy" id="2512223"/>
    <lineage>
        <taxon>Bacteria</taxon>
        <taxon>Bacillati</taxon>
        <taxon>Actinomycetota</taxon>
        <taxon>Actinomycetes</taxon>
        <taxon>Propionibacteriales</taxon>
        <taxon>Kribbellaceae</taxon>
        <taxon>Kribbella</taxon>
    </lineage>
</organism>
<feature type="region of interest" description="Disordered" evidence="1">
    <location>
        <begin position="205"/>
        <end position="235"/>
    </location>
</feature>
<dbReference type="Proteomes" id="UP000294508">
    <property type="component" value="Unassembled WGS sequence"/>
</dbReference>
<dbReference type="AlphaFoldDB" id="A0A4R2GWY1"/>